<dbReference type="PROSITE" id="PS51257">
    <property type="entry name" value="PROKAR_LIPOPROTEIN"/>
    <property type="match status" value="1"/>
</dbReference>
<protein>
    <submittedName>
        <fullName evidence="1">Uncharacterized protein DUF4920</fullName>
    </submittedName>
</protein>
<sequence length="171" mass="18912">MLKLFTIKMKKILTLSLLTIAFVGCEQKKETTPEIAKVDYAVFGDSISSEGALSNAEMMEKFKSLKEGDTLEVKFKSGINEVCQKKGCWMTLDLADDKEAFVKFKDYGFFVPKNAQDKEVIVNGKAFVSVESVDVLKHYAKDAGKSQAAIDSIVEPKVTYSFMANGVLIAK</sequence>
<keyword evidence="2" id="KW-1185">Reference proteome</keyword>
<evidence type="ECO:0000313" key="2">
    <source>
        <dbReference type="Proteomes" id="UP000315312"/>
    </source>
</evidence>
<reference evidence="1 2" key="1">
    <citation type="journal article" date="2015" name="Stand. Genomic Sci.">
        <title>Genomic Encyclopedia of Bacterial and Archaeal Type Strains, Phase III: the genomes of soil and plant-associated and newly described type strains.</title>
        <authorList>
            <person name="Whitman W.B."/>
            <person name="Woyke T."/>
            <person name="Klenk H.P."/>
            <person name="Zhou Y."/>
            <person name="Lilburn T.G."/>
            <person name="Beck B.J."/>
            <person name="De Vos P."/>
            <person name="Vandamme P."/>
            <person name="Eisen J.A."/>
            <person name="Garrity G."/>
            <person name="Hugenholtz P."/>
            <person name="Kyrpides N.C."/>
        </authorList>
    </citation>
    <scope>NUCLEOTIDE SEQUENCE [LARGE SCALE GENOMIC DNA]</scope>
    <source>
        <strain evidence="1 2">CGMCC 1.6844</strain>
    </source>
</reference>
<accession>A0A562KJK2</accession>
<evidence type="ECO:0000313" key="1">
    <source>
        <dbReference type="EMBL" id="TWH95567.1"/>
    </source>
</evidence>
<dbReference type="InterPro" id="IPR032577">
    <property type="entry name" value="DUF4920"/>
</dbReference>
<comment type="caution">
    <text evidence="1">The sequence shown here is derived from an EMBL/GenBank/DDBJ whole genome shotgun (WGS) entry which is preliminary data.</text>
</comment>
<dbReference type="Proteomes" id="UP000315312">
    <property type="component" value="Unassembled WGS sequence"/>
</dbReference>
<name>A0A562KJK2_9FLAO</name>
<gene>
    <name evidence="1" type="ORF">IP97_01245</name>
</gene>
<organism evidence="1 2">
    <name type="scientific">Flavobacterium cheniae</name>
    <dbReference type="NCBI Taxonomy" id="295428"/>
    <lineage>
        <taxon>Bacteria</taxon>
        <taxon>Pseudomonadati</taxon>
        <taxon>Bacteroidota</taxon>
        <taxon>Flavobacteriia</taxon>
        <taxon>Flavobacteriales</taxon>
        <taxon>Flavobacteriaceae</taxon>
        <taxon>Flavobacterium</taxon>
    </lineage>
</organism>
<dbReference type="AlphaFoldDB" id="A0A562KJK2"/>
<dbReference type="EMBL" id="VLKM01000004">
    <property type="protein sequence ID" value="TWH95567.1"/>
    <property type="molecule type" value="Genomic_DNA"/>
</dbReference>
<dbReference type="Pfam" id="PF16267">
    <property type="entry name" value="DUF4920"/>
    <property type="match status" value="1"/>
</dbReference>
<proteinExistence type="predicted"/>